<dbReference type="EMBL" id="CP012508">
    <property type="protein sequence ID" value="ALB21908.1"/>
    <property type="molecule type" value="Genomic_DNA"/>
</dbReference>
<dbReference type="GO" id="GO:0004496">
    <property type="term" value="F:mevalonate kinase activity"/>
    <property type="evidence" value="ECO:0007669"/>
    <property type="project" value="UniProtKB-EC"/>
</dbReference>
<dbReference type="PANTHER" id="PTHR43290">
    <property type="entry name" value="MEVALONATE KINASE"/>
    <property type="match status" value="1"/>
</dbReference>
<dbReference type="Pfam" id="PF00288">
    <property type="entry name" value="GHMP_kinases_N"/>
    <property type="match status" value="1"/>
</dbReference>
<dbReference type="InterPro" id="IPR014721">
    <property type="entry name" value="Ribsml_uS5_D2-typ_fold_subgr"/>
</dbReference>
<evidence type="ECO:0000256" key="9">
    <source>
        <dbReference type="ARBA" id="ARBA00029438"/>
    </source>
</evidence>
<evidence type="ECO:0000256" key="5">
    <source>
        <dbReference type="ARBA" id="ARBA00022777"/>
    </source>
</evidence>
<feature type="domain" description="GHMP kinase C-terminal" evidence="11">
    <location>
        <begin position="267"/>
        <end position="331"/>
    </location>
</feature>
<comment type="pathway">
    <text evidence="9">Isoprenoid biosynthesis; isopentenyl diphosphate biosynthesis via mevalonate pathway; isopentenyl diphosphate from (R)-mevalonate: step 1/3.</text>
</comment>
<accession>A0A1L6TA28</accession>
<keyword evidence="7" id="KW-0460">Magnesium</keyword>
<dbReference type="GO" id="GO:0005524">
    <property type="term" value="F:ATP binding"/>
    <property type="evidence" value="ECO:0007669"/>
    <property type="project" value="UniProtKB-KW"/>
</dbReference>
<dbReference type="RefSeq" id="WP_017376209.1">
    <property type="nucleotide sequence ID" value="NZ_CP012508.1"/>
</dbReference>
<keyword evidence="8" id="KW-0443">Lipid metabolism</keyword>
<evidence type="ECO:0000256" key="3">
    <source>
        <dbReference type="ARBA" id="ARBA00022679"/>
    </source>
</evidence>
<keyword evidence="4" id="KW-0547">Nucleotide-binding</keyword>
<keyword evidence="6" id="KW-0067">ATP-binding</keyword>
<keyword evidence="1" id="KW-0963">Cytoplasm</keyword>
<evidence type="ECO:0000256" key="7">
    <source>
        <dbReference type="ARBA" id="ARBA00022842"/>
    </source>
</evidence>
<keyword evidence="2" id="KW-0444">Lipid biosynthesis</keyword>
<keyword evidence="3 12" id="KW-0808">Transferase</keyword>
<dbReference type="GO" id="GO:0019287">
    <property type="term" value="P:isopentenyl diphosphate biosynthetic process, mevalonate pathway"/>
    <property type="evidence" value="ECO:0007669"/>
    <property type="project" value="UniProtKB-UniPathway"/>
</dbReference>
<dbReference type="InterPro" id="IPR006205">
    <property type="entry name" value="Mev_gal_kin"/>
</dbReference>
<dbReference type="EC" id="2.7.1.36" evidence="12"/>
<evidence type="ECO:0000256" key="6">
    <source>
        <dbReference type="ARBA" id="ARBA00022840"/>
    </source>
</evidence>
<dbReference type="Pfam" id="PF08544">
    <property type="entry name" value="GHMP_kinases_C"/>
    <property type="match status" value="1"/>
</dbReference>
<evidence type="ECO:0000256" key="1">
    <source>
        <dbReference type="ARBA" id="ARBA00022490"/>
    </source>
</evidence>
<evidence type="ECO:0000259" key="10">
    <source>
        <dbReference type="Pfam" id="PF00288"/>
    </source>
</evidence>
<dbReference type="Gene3D" id="3.30.230.10">
    <property type="match status" value="1"/>
</dbReference>
<dbReference type="SUPFAM" id="SSF55060">
    <property type="entry name" value="GHMP Kinase, C-terminal domain"/>
    <property type="match status" value="1"/>
</dbReference>
<evidence type="ECO:0000256" key="4">
    <source>
        <dbReference type="ARBA" id="ARBA00022741"/>
    </source>
</evidence>
<dbReference type="GO" id="GO:0005737">
    <property type="term" value="C:cytoplasm"/>
    <property type="evidence" value="ECO:0007669"/>
    <property type="project" value="InterPro"/>
</dbReference>
<evidence type="ECO:0000259" key="11">
    <source>
        <dbReference type="Pfam" id="PF08544"/>
    </source>
</evidence>
<evidence type="ECO:0000256" key="8">
    <source>
        <dbReference type="ARBA" id="ARBA00023098"/>
    </source>
</evidence>
<evidence type="ECO:0000313" key="12">
    <source>
        <dbReference type="EMBL" id="ALB21908.1"/>
    </source>
</evidence>
<name>A0A1L6TA28_PISSA</name>
<keyword evidence="5 12" id="KW-0418">Kinase</keyword>
<evidence type="ECO:0000313" key="13">
    <source>
        <dbReference type="Proteomes" id="UP000029558"/>
    </source>
</evidence>
<dbReference type="InterPro" id="IPR006204">
    <property type="entry name" value="GHMP_kinase_N_dom"/>
</dbReference>
<dbReference type="AlphaFoldDB" id="A0A1L6TA28"/>
<reference evidence="12 13" key="1">
    <citation type="journal article" date="2014" name="Genome Announc.">
        <title>Comparative Genome Analysis of Two Isolates of the Fish Pathogen Piscirickettsia salmonis from Different Hosts Reveals Major Differences in Virulence-Associated Secretion Systems.</title>
        <authorList>
            <person name="Bohle H."/>
            <person name="Henriquez P."/>
            <person name="Grothusen H."/>
            <person name="Navas E."/>
            <person name="Sandoval A."/>
            <person name="Bustamante F."/>
            <person name="Bustos P."/>
            <person name="Mancilla M."/>
        </authorList>
    </citation>
    <scope>NUCLEOTIDE SEQUENCE [LARGE SCALE GENOMIC DNA]</scope>
    <source>
        <strain evidence="13">B1-32597</strain>
    </source>
</reference>
<dbReference type="InterPro" id="IPR020568">
    <property type="entry name" value="Ribosomal_Su5_D2-typ_SF"/>
</dbReference>
<dbReference type="InterPro" id="IPR036554">
    <property type="entry name" value="GHMP_kinase_C_sf"/>
</dbReference>
<sequence>MSRLIHTSAPGSTLLLGEHAVLAGEAALVCALDKRIFVTLKPRNDQSISINSELGYYQCPLSLFTQPNTKAQLQDQLKNTPAKFRFVLAAIQQAGQINNNRLQLGFDLTIRADFKATVGFGSSAAVTVAVLGALLCRTQQKQQEVNLNLLFNLAYRAIRAAQNNQGSGADVAASVYGGLVHYQPQLSSPHAQLQQHIQTLKPKFHYPHIHLIYSGYKTPTPIVIAHVTEQFKNKPNELTAIYQAIAQCTQQGLQALSNNADVIEGLTTLATAMTTQQALMTKLGVNNDTLQNIIDYLTTDRNIFAAKISGSGLGDCIIALSHTATPPQLTAEHAAQGIQYLPAAICPTGFCYDH</sequence>
<dbReference type="SUPFAM" id="SSF54211">
    <property type="entry name" value="Ribosomal protein S5 domain 2-like"/>
    <property type="match status" value="1"/>
</dbReference>
<dbReference type="PRINTS" id="PR00959">
    <property type="entry name" value="MEVGALKINASE"/>
</dbReference>
<dbReference type="OrthoDB" id="6085637at2"/>
<dbReference type="InterPro" id="IPR013750">
    <property type="entry name" value="GHMP_kinase_C_dom"/>
</dbReference>
<dbReference type="PANTHER" id="PTHR43290:SF2">
    <property type="entry name" value="MEVALONATE KINASE"/>
    <property type="match status" value="1"/>
</dbReference>
<dbReference type="Proteomes" id="UP000029558">
    <property type="component" value="Chromosome"/>
</dbReference>
<evidence type="ECO:0000256" key="2">
    <source>
        <dbReference type="ARBA" id="ARBA00022516"/>
    </source>
</evidence>
<gene>
    <name evidence="12" type="ORF">KU39_724</name>
</gene>
<dbReference type="Gene3D" id="3.30.70.890">
    <property type="entry name" value="GHMP kinase, C-terminal domain"/>
    <property type="match status" value="1"/>
</dbReference>
<organism evidence="12 13">
    <name type="scientific">Piscirickettsia salmonis</name>
    <dbReference type="NCBI Taxonomy" id="1238"/>
    <lineage>
        <taxon>Bacteria</taxon>
        <taxon>Pseudomonadati</taxon>
        <taxon>Pseudomonadota</taxon>
        <taxon>Gammaproteobacteria</taxon>
        <taxon>Thiotrichales</taxon>
        <taxon>Piscirickettsiaceae</taxon>
        <taxon>Piscirickettsia</taxon>
    </lineage>
</organism>
<protein>
    <submittedName>
        <fullName evidence="12">GHMP kinase domain protein</fullName>
        <ecNumber evidence="12">2.7.1.36</ecNumber>
    </submittedName>
</protein>
<proteinExistence type="predicted"/>
<feature type="domain" description="GHMP kinase N-terminal" evidence="10">
    <location>
        <begin position="98"/>
        <end position="178"/>
    </location>
</feature>